<reference evidence="1" key="1">
    <citation type="submission" date="2023-09" db="UniProtKB">
        <authorList>
            <consortium name="Ensembl"/>
        </authorList>
    </citation>
    <scope>IDENTIFICATION</scope>
</reference>
<sequence>MPVHVGAGLPRIVIEGVSFPSLKSVSLSIFAYGSFGFGSLGVPSTLAHLPMVLSHPTMLFRTQLAPWRMMDSRTLTPAPIVTPVPMETLGPSCTQRKNLRVEWLDCEHKRSKQL</sequence>
<protein>
    <submittedName>
        <fullName evidence="1">Uncharacterized protein</fullName>
    </submittedName>
</protein>
<evidence type="ECO:0000313" key="1">
    <source>
        <dbReference type="Ensembl" id="ENSSPAP00000009441.1"/>
    </source>
</evidence>
<accession>A0A3B4ZNY1</accession>
<organism evidence="1">
    <name type="scientific">Stegastes partitus</name>
    <name type="common">bicolor damselfish</name>
    <dbReference type="NCBI Taxonomy" id="144197"/>
    <lineage>
        <taxon>Eukaryota</taxon>
        <taxon>Metazoa</taxon>
        <taxon>Chordata</taxon>
        <taxon>Craniata</taxon>
        <taxon>Vertebrata</taxon>
        <taxon>Euteleostomi</taxon>
        <taxon>Actinopterygii</taxon>
        <taxon>Neopterygii</taxon>
        <taxon>Teleostei</taxon>
        <taxon>Neoteleostei</taxon>
        <taxon>Acanthomorphata</taxon>
        <taxon>Ovalentaria</taxon>
        <taxon>Pomacentridae</taxon>
        <taxon>Stegastes</taxon>
    </lineage>
</organism>
<dbReference type="GeneTree" id="ENSGT01030000234748"/>
<dbReference type="AlphaFoldDB" id="A0A3B4ZNY1"/>
<dbReference type="Ensembl" id="ENSSPAT00000009607.1">
    <property type="protein sequence ID" value="ENSSPAP00000009441.1"/>
    <property type="gene ID" value="ENSSPAG00000007186.1"/>
</dbReference>
<proteinExistence type="predicted"/>
<name>A0A3B4ZNY1_9TELE</name>